<sequence>MINQAPLSTSIFWRRRGLILLVPAVLTAAILIWLAVEGRAREQRTIARILTTQGETLIRSVEAARRMGMRGQDGRQFRLRFLMDEMIRQGDLRFLGLIDAAGRFEALSEAEPGSGVTAEALSALPASTEPAWAIIRPGDDPLFVVYRYSRPPRRTMHGGMMHETVPNSIDERTLIAVGLDASLYLRAVRKDVLTLAMAGGLGLALAFAGAVTLFWRRKVAGLEREVARQERLAALGTLAAGVAHEIRNPLSSIKGFATYFGAKFEAGTQDRELAEVMIGEVDRLNRVVTELLELTHPAQPRLAPTDVSDLVRHALRLVEDDCQGKGIAVQTRIAKLEKQTLDPDRMLQVLLNLFLNAIQAMPHGGVLTVSAQRVKDRLELRVSDTGHGIPAQDLDRIFDPYFTTKNQGTGLGLATVRTMVEAHGGQVRIASEPGQGTQVTLDLPVKGENR</sequence>
<keyword evidence="9" id="KW-0862">Zinc</keyword>
<dbReference type="Gene3D" id="1.10.287.130">
    <property type="match status" value="1"/>
</dbReference>
<dbReference type="EC" id="2.7.13.3" evidence="3"/>
<keyword evidence="4" id="KW-1003">Cell membrane</keyword>
<dbReference type="CDD" id="cd00075">
    <property type="entry name" value="HATPase"/>
    <property type="match status" value="1"/>
</dbReference>
<name>A0A1I3WJI8_9BACT</name>
<dbReference type="STRING" id="52560.SAMN04488082_11331"/>
<dbReference type="EMBL" id="FORX01000013">
    <property type="protein sequence ID" value="SFK06626.1"/>
    <property type="molecule type" value="Genomic_DNA"/>
</dbReference>
<dbReference type="SUPFAM" id="SSF47384">
    <property type="entry name" value="Homodimeric domain of signal transducing histidine kinase"/>
    <property type="match status" value="1"/>
</dbReference>
<dbReference type="SMART" id="SM00388">
    <property type="entry name" value="HisKA"/>
    <property type="match status" value="1"/>
</dbReference>
<keyword evidence="4" id="KW-0997">Cell inner membrane</keyword>
<dbReference type="PANTHER" id="PTHR43065:SF54">
    <property type="entry name" value="SENSOR PROTEIN ZRAS"/>
    <property type="match status" value="1"/>
</dbReference>
<evidence type="ECO:0000256" key="11">
    <source>
        <dbReference type="ARBA" id="ARBA00023012"/>
    </source>
</evidence>
<keyword evidence="10" id="KW-0067">ATP-binding</keyword>
<evidence type="ECO:0000256" key="8">
    <source>
        <dbReference type="ARBA" id="ARBA00022777"/>
    </source>
</evidence>
<keyword evidence="14" id="KW-1133">Transmembrane helix</keyword>
<dbReference type="PROSITE" id="PS50109">
    <property type="entry name" value="HIS_KIN"/>
    <property type="match status" value="1"/>
</dbReference>
<dbReference type="SMART" id="SM00387">
    <property type="entry name" value="HATPase_c"/>
    <property type="match status" value="1"/>
</dbReference>
<dbReference type="GO" id="GO:0005886">
    <property type="term" value="C:plasma membrane"/>
    <property type="evidence" value="ECO:0007669"/>
    <property type="project" value="UniProtKB-SubCell"/>
</dbReference>
<keyword evidence="11" id="KW-0902">Two-component regulatory system</keyword>
<dbReference type="Pfam" id="PF00512">
    <property type="entry name" value="HisKA"/>
    <property type="match status" value="1"/>
</dbReference>
<dbReference type="Pfam" id="PF02518">
    <property type="entry name" value="HATPase_c"/>
    <property type="match status" value="1"/>
</dbReference>
<dbReference type="GO" id="GO:0000155">
    <property type="term" value="F:phosphorelay sensor kinase activity"/>
    <property type="evidence" value="ECO:0007669"/>
    <property type="project" value="InterPro"/>
</dbReference>
<evidence type="ECO:0000256" key="9">
    <source>
        <dbReference type="ARBA" id="ARBA00022833"/>
    </source>
</evidence>
<evidence type="ECO:0000256" key="10">
    <source>
        <dbReference type="ARBA" id="ARBA00022840"/>
    </source>
</evidence>
<dbReference type="InterPro" id="IPR003594">
    <property type="entry name" value="HATPase_dom"/>
</dbReference>
<keyword evidence="8 16" id="KW-0418">Kinase</keyword>
<evidence type="ECO:0000256" key="13">
    <source>
        <dbReference type="ARBA" id="ARBA00044982"/>
    </source>
</evidence>
<keyword evidence="5" id="KW-0597">Phosphoprotein</keyword>
<evidence type="ECO:0000256" key="6">
    <source>
        <dbReference type="ARBA" id="ARBA00022679"/>
    </source>
</evidence>
<proteinExistence type="predicted"/>
<dbReference type="Proteomes" id="UP000198635">
    <property type="component" value="Unassembled WGS sequence"/>
</dbReference>
<evidence type="ECO:0000256" key="2">
    <source>
        <dbReference type="ARBA" id="ARBA00004429"/>
    </source>
</evidence>
<reference evidence="17" key="1">
    <citation type="submission" date="2016-10" db="EMBL/GenBank/DDBJ databases">
        <authorList>
            <person name="Varghese N."/>
            <person name="Submissions S."/>
        </authorList>
    </citation>
    <scope>NUCLEOTIDE SEQUENCE [LARGE SCALE GENOMIC DNA]</scope>
    <source>
        <strain evidence="17">DSM 5918</strain>
    </source>
</reference>
<comment type="subcellular location">
    <subcellularLocation>
        <location evidence="2">Cell inner membrane</location>
        <topology evidence="2">Multi-pass membrane protein</topology>
    </subcellularLocation>
</comment>
<dbReference type="SUPFAM" id="SSF55874">
    <property type="entry name" value="ATPase domain of HSP90 chaperone/DNA topoisomerase II/histidine kinase"/>
    <property type="match status" value="1"/>
</dbReference>
<keyword evidence="12 14" id="KW-0472">Membrane</keyword>
<evidence type="ECO:0000259" key="15">
    <source>
        <dbReference type="PROSITE" id="PS50109"/>
    </source>
</evidence>
<dbReference type="NCBIfam" id="NF007688">
    <property type="entry name" value="PRK10364.1"/>
    <property type="match status" value="1"/>
</dbReference>
<keyword evidence="14" id="KW-0812">Transmembrane</keyword>
<evidence type="ECO:0000256" key="12">
    <source>
        <dbReference type="ARBA" id="ARBA00023136"/>
    </source>
</evidence>
<dbReference type="PRINTS" id="PR00344">
    <property type="entry name" value="BCTRLSENSOR"/>
</dbReference>
<dbReference type="InterPro" id="IPR005467">
    <property type="entry name" value="His_kinase_dom"/>
</dbReference>
<evidence type="ECO:0000313" key="16">
    <source>
        <dbReference type="EMBL" id="SFK06626.1"/>
    </source>
</evidence>
<evidence type="ECO:0000256" key="1">
    <source>
        <dbReference type="ARBA" id="ARBA00000085"/>
    </source>
</evidence>
<evidence type="ECO:0000256" key="5">
    <source>
        <dbReference type="ARBA" id="ARBA00022553"/>
    </source>
</evidence>
<gene>
    <name evidence="16" type="ORF">SAMN04488082_11331</name>
</gene>
<dbReference type="CDD" id="cd00082">
    <property type="entry name" value="HisKA"/>
    <property type="match status" value="1"/>
</dbReference>
<evidence type="ECO:0000313" key="17">
    <source>
        <dbReference type="Proteomes" id="UP000198635"/>
    </source>
</evidence>
<feature type="transmembrane region" description="Helical" evidence="14">
    <location>
        <begin position="17"/>
        <end position="36"/>
    </location>
</feature>
<dbReference type="InterPro" id="IPR036097">
    <property type="entry name" value="HisK_dim/P_sf"/>
</dbReference>
<protein>
    <recommendedName>
        <fullName evidence="13">Sensor histidine kinase ZraS</fullName>
        <ecNumber evidence="3">2.7.13.3</ecNumber>
    </recommendedName>
</protein>
<keyword evidence="17" id="KW-1185">Reference proteome</keyword>
<keyword evidence="7" id="KW-0547">Nucleotide-binding</keyword>
<dbReference type="RefSeq" id="WP_092376150.1">
    <property type="nucleotide sequence ID" value="NZ_FORX01000013.1"/>
</dbReference>
<evidence type="ECO:0000256" key="14">
    <source>
        <dbReference type="SAM" id="Phobius"/>
    </source>
</evidence>
<dbReference type="AlphaFoldDB" id="A0A1I3WJI8"/>
<evidence type="ECO:0000256" key="3">
    <source>
        <dbReference type="ARBA" id="ARBA00012438"/>
    </source>
</evidence>
<keyword evidence="6" id="KW-0808">Transferase</keyword>
<dbReference type="InterPro" id="IPR036890">
    <property type="entry name" value="HATPase_C_sf"/>
</dbReference>
<organism evidence="16 17">
    <name type="scientific">Desulfomicrobium apsheronum</name>
    <dbReference type="NCBI Taxonomy" id="52560"/>
    <lineage>
        <taxon>Bacteria</taxon>
        <taxon>Pseudomonadati</taxon>
        <taxon>Thermodesulfobacteriota</taxon>
        <taxon>Desulfovibrionia</taxon>
        <taxon>Desulfovibrionales</taxon>
        <taxon>Desulfomicrobiaceae</taxon>
        <taxon>Desulfomicrobium</taxon>
    </lineage>
</organism>
<feature type="transmembrane region" description="Helical" evidence="14">
    <location>
        <begin position="192"/>
        <end position="215"/>
    </location>
</feature>
<dbReference type="GO" id="GO:0005524">
    <property type="term" value="F:ATP binding"/>
    <property type="evidence" value="ECO:0007669"/>
    <property type="project" value="UniProtKB-KW"/>
</dbReference>
<dbReference type="InterPro" id="IPR003661">
    <property type="entry name" value="HisK_dim/P_dom"/>
</dbReference>
<dbReference type="PANTHER" id="PTHR43065">
    <property type="entry name" value="SENSOR HISTIDINE KINASE"/>
    <property type="match status" value="1"/>
</dbReference>
<dbReference type="Gene3D" id="3.30.565.10">
    <property type="entry name" value="Histidine kinase-like ATPase, C-terminal domain"/>
    <property type="match status" value="1"/>
</dbReference>
<evidence type="ECO:0000256" key="4">
    <source>
        <dbReference type="ARBA" id="ARBA00022519"/>
    </source>
</evidence>
<evidence type="ECO:0000256" key="7">
    <source>
        <dbReference type="ARBA" id="ARBA00022741"/>
    </source>
</evidence>
<feature type="domain" description="Histidine kinase" evidence="15">
    <location>
        <begin position="241"/>
        <end position="447"/>
    </location>
</feature>
<dbReference type="OrthoDB" id="9773941at2"/>
<dbReference type="InterPro" id="IPR004358">
    <property type="entry name" value="Sig_transdc_His_kin-like_C"/>
</dbReference>
<accession>A0A1I3WJI8</accession>
<comment type="catalytic activity">
    <reaction evidence="1">
        <text>ATP + protein L-histidine = ADP + protein N-phospho-L-histidine.</text>
        <dbReference type="EC" id="2.7.13.3"/>
    </reaction>
</comment>